<evidence type="ECO:0000256" key="18">
    <source>
        <dbReference type="ARBA" id="ARBA00023136"/>
    </source>
</evidence>
<evidence type="ECO:0000256" key="12">
    <source>
        <dbReference type="ARBA" id="ARBA00022737"/>
    </source>
</evidence>
<feature type="domain" description="REM-1" evidence="28">
    <location>
        <begin position="8"/>
        <end position="91"/>
    </location>
</feature>
<evidence type="ECO:0000256" key="4">
    <source>
        <dbReference type="ARBA" id="ARBA00004496"/>
    </source>
</evidence>
<dbReference type="FunFam" id="1.10.287.160:FF:000001">
    <property type="entry name" value="Putative serine/threonine-protein kinase N2"/>
    <property type="match status" value="1"/>
</dbReference>
<reference evidence="29" key="2">
    <citation type="submission" date="2025-09" db="UniProtKB">
        <authorList>
            <consortium name="Ensembl"/>
        </authorList>
    </citation>
    <scope>IDENTIFICATION</scope>
</reference>
<keyword evidence="15 24" id="KW-0067">ATP-binding</keyword>
<evidence type="ECO:0000256" key="24">
    <source>
        <dbReference type="PROSITE-ProRule" id="PRU10141"/>
    </source>
</evidence>
<evidence type="ECO:0000256" key="8">
    <source>
        <dbReference type="ARBA" id="ARBA00022490"/>
    </source>
</evidence>
<dbReference type="GO" id="GO:0005524">
    <property type="term" value="F:ATP binding"/>
    <property type="evidence" value="ECO:0007669"/>
    <property type="project" value="UniProtKB-UniRule"/>
</dbReference>
<dbReference type="FunFam" id="1.10.510.10:FF:000038">
    <property type="entry name" value="serine/threonine-protein kinase N2 isoform X1"/>
    <property type="match status" value="1"/>
</dbReference>
<comment type="catalytic activity">
    <reaction evidence="22">
        <text>L-seryl-[protein] + ATP = O-phospho-L-seryl-[protein] + ADP + H(+)</text>
        <dbReference type="Rhea" id="RHEA:17989"/>
        <dbReference type="Rhea" id="RHEA-COMP:9863"/>
        <dbReference type="Rhea" id="RHEA-COMP:11604"/>
        <dbReference type="ChEBI" id="CHEBI:15378"/>
        <dbReference type="ChEBI" id="CHEBI:29999"/>
        <dbReference type="ChEBI" id="CHEBI:30616"/>
        <dbReference type="ChEBI" id="CHEBI:83421"/>
        <dbReference type="ChEBI" id="CHEBI:456216"/>
        <dbReference type="EC" id="2.7.11.13"/>
    </reaction>
</comment>
<dbReference type="InterPro" id="IPR011009">
    <property type="entry name" value="Kinase-like_dom_sf"/>
</dbReference>
<evidence type="ECO:0000313" key="30">
    <source>
        <dbReference type="Proteomes" id="UP000694402"/>
    </source>
</evidence>
<keyword evidence="18" id="KW-0472">Membrane</keyword>
<proteinExistence type="inferred from homology"/>
<organism evidence="29 30">
    <name type="scientific">Oncorhynchus tshawytscha</name>
    <name type="common">Chinook salmon</name>
    <name type="synonym">Salmo tshawytscha</name>
    <dbReference type="NCBI Taxonomy" id="74940"/>
    <lineage>
        <taxon>Eukaryota</taxon>
        <taxon>Metazoa</taxon>
        <taxon>Chordata</taxon>
        <taxon>Craniata</taxon>
        <taxon>Vertebrata</taxon>
        <taxon>Euteleostomi</taxon>
        <taxon>Actinopterygii</taxon>
        <taxon>Neopterygii</taxon>
        <taxon>Teleostei</taxon>
        <taxon>Protacanthopterygii</taxon>
        <taxon>Salmoniformes</taxon>
        <taxon>Salmonidae</taxon>
        <taxon>Salmoninae</taxon>
        <taxon>Oncorhynchus</taxon>
    </lineage>
</organism>
<dbReference type="Pfam" id="PF00069">
    <property type="entry name" value="Pkinase"/>
    <property type="match status" value="1"/>
</dbReference>
<comment type="subcellular location">
    <subcellularLocation>
        <location evidence="5">Cleavage furrow</location>
    </subcellularLocation>
    <subcellularLocation>
        <location evidence="4">Cytoplasm</location>
    </subcellularLocation>
    <subcellularLocation>
        <location evidence="3">Membrane</location>
    </subcellularLocation>
    <subcellularLocation>
        <location evidence="2">Midbody</location>
    </subcellularLocation>
    <subcellularLocation>
        <location evidence="1">Nucleus</location>
    </subcellularLocation>
</comment>
<evidence type="ECO:0000256" key="17">
    <source>
        <dbReference type="ARBA" id="ARBA00023054"/>
    </source>
</evidence>
<dbReference type="GO" id="GO:0004697">
    <property type="term" value="F:diacylglycerol-dependent serine/threonine kinase activity"/>
    <property type="evidence" value="ECO:0007669"/>
    <property type="project" value="UniProtKB-EC"/>
</dbReference>
<dbReference type="PANTHER" id="PTHR24351">
    <property type="entry name" value="RIBOSOMAL PROTEIN S6 KINASE"/>
    <property type="match status" value="1"/>
</dbReference>
<dbReference type="PROSITE" id="PS00107">
    <property type="entry name" value="PROTEIN_KINASE_ATP"/>
    <property type="match status" value="1"/>
</dbReference>
<dbReference type="AlphaFoldDB" id="A0A8C8EZQ7"/>
<evidence type="ECO:0000256" key="14">
    <source>
        <dbReference type="ARBA" id="ARBA00022777"/>
    </source>
</evidence>
<dbReference type="Gene3D" id="3.30.200.20">
    <property type="entry name" value="Phosphorylase Kinase, domain 1"/>
    <property type="match status" value="1"/>
</dbReference>
<dbReference type="Gene3D" id="1.10.510.10">
    <property type="entry name" value="Transferase(Phosphotransferase) domain 1"/>
    <property type="match status" value="1"/>
</dbReference>
<dbReference type="FunFam" id="3.30.200.20:FF:000058">
    <property type="entry name" value="Putative serine/threonine-protein kinase N2"/>
    <property type="match status" value="1"/>
</dbReference>
<dbReference type="InterPro" id="IPR000008">
    <property type="entry name" value="C2_dom"/>
</dbReference>
<dbReference type="SUPFAM" id="SSF46585">
    <property type="entry name" value="HR1 repeat"/>
    <property type="match status" value="3"/>
</dbReference>
<reference evidence="29" key="1">
    <citation type="submission" date="2025-08" db="UniProtKB">
        <authorList>
            <consortium name="Ensembl"/>
        </authorList>
    </citation>
    <scope>IDENTIFICATION</scope>
</reference>
<evidence type="ECO:0000256" key="10">
    <source>
        <dbReference type="ARBA" id="ARBA00022553"/>
    </source>
</evidence>
<sequence length="907" mass="102498">MAGLTLQHLPAGRLDGDILDPEFQQRLEDARTLLRQEIQRELKIKEAAERLRRAVTNRKSAAEVEGQLRASSRKLEQLHWELQELNTRAITPNTSPDPCRWEEVTSPLAGRICALKKQLTMETKVKQGAENIIQTYVSSSVKDRKMLSMAQQMLQDSRTKIELLRMQIVKVTQAREGEREATETDGRPSETISPLELRVAELRHHLKIEAAVAEGAKNVVKHLGGRKVQDRRALAEAQTRLQESSQKLDLLRLSLERRLAELPGDHPKLSVIKEELTLGASSPSLGLQLERLNSTSSCSSSSFFKPATLTGRLEVRLMGCQDLQESVPGRCRMACITSTPGSPSEAKSLKMRAGLSGRSTNGKITKTDELSTEIIAVLKVDNRMVGRTHWRALSKDAWDQSFSIELERSRELEIGVYWRDWRALCGVKFLRLEDFLDNQRHGMCLYLEPQGMLFAEVTFINPVIEWHPKLQRQKRIFPKEKGKNFLRAAQMNMNFATWGRLMMSVLPPCNGSLQSMSPPLVGSDMAITSPPSMEKMAKSTPPLRDSAVVKLDFSEERPNNSLQNNVGKTLASESMREVNGGMQMEDFNCVSVLGRGHFGKVLLAEFKRSGKLYAIKALKKGDVVMRDEVDSLMCEKRIFETINSSHHPFLVNLHGCFQTADHVCFVMDYSPGGDLMTHIHTSIFTERQAQFYASCVLLGLEFLHQNKIVYRDLKLDNLLMDADGYVRIADFGLCKEGMGHGDRTSTFCGTPEFLAPEVLTDNNYTRCVDWWGLGVLIYEMLVGESPFPGDDEEEVFDSIVNDEVRYPRFLSPESVSITQKLLQKNPERRLGSGEPDANEVKKHRFFQGVDWAALLHKKVVPPFFPRIRTPGDVSNFDEEFTKLKPVLTPPQTPYFLTADQQEIFADF</sequence>
<dbReference type="GeneTree" id="ENSGT00940000164790"/>
<dbReference type="Proteomes" id="UP000694402">
    <property type="component" value="Unassembled WGS sequence"/>
</dbReference>
<evidence type="ECO:0000256" key="6">
    <source>
        <dbReference type="ARBA" id="ARBA00005490"/>
    </source>
</evidence>
<dbReference type="EC" id="2.7.11.13" evidence="7"/>
<keyword evidence="8" id="KW-0963">Cytoplasm</keyword>
<protein>
    <recommendedName>
        <fullName evidence="7">protein kinase C</fullName>
        <ecNumber evidence="7">2.7.11.13</ecNumber>
    </recommendedName>
</protein>
<keyword evidence="17 23" id="KW-0175">Coiled coil</keyword>
<dbReference type="SMART" id="SM00133">
    <property type="entry name" value="S_TK_X"/>
    <property type="match status" value="1"/>
</dbReference>
<dbReference type="CDD" id="cd11622">
    <property type="entry name" value="HR1_PKN_1"/>
    <property type="match status" value="1"/>
</dbReference>
<feature type="coiled-coil region" evidence="25">
    <location>
        <begin position="45"/>
        <end position="88"/>
    </location>
</feature>
<dbReference type="InterPro" id="IPR008271">
    <property type="entry name" value="Ser/Thr_kinase_AS"/>
</dbReference>
<dbReference type="Gene3D" id="1.10.287.160">
    <property type="entry name" value="HR1 repeat"/>
    <property type="match status" value="3"/>
</dbReference>
<dbReference type="SMART" id="SM00239">
    <property type="entry name" value="C2"/>
    <property type="match status" value="1"/>
</dbReference>
<dbReference type="GO" id="GO:0030496">
    <property type="term" value="C:midbody"/>
    <property type="evidence" value="ECO:0007669"/>
    <property type="project" value="UniProtKB-SubCell"/>
</dbReference>
<dbReference type="InterPro" id="IPR035892">
    <property type="entry name" value="C2_domain_sf"/>
</dbReference>
<evidence type="ECO:0000256" key="2">
    <source>
        <dbReference type="ARBA" id="ARBA00004214"/>
    </source>
</evidence>
<keyword evidence="9" id="KW-0723">Serine/threonine-protein kinase</keyword>
<feature type="domain" description="Protein kinase" evidence="26">
    <location>
        <begin position="587"/>
        <end position="846"/>
    </location>
</feature>
<comment type="catalytic activity">
    <reaction evidence="21">
        <text>L-threonyl-[protein] + ATP = O-phospho-L-threonyl-[protein] + ADP + H(+)</text>
        <dbReference type="Rhea" id="RHEA:46608"/>
        <dbReference type="Rhea" id="RHEA-COMP:11060"/>
        <dbReference type="Rhea" id="RHEA-COMP:11605"/>
        <dbReference type="ChEBI" id="CHEBI:15378"/>
        <dbReference type="ChEBI" id="CHEBI:30013"/>
        <dbReference type="ChEBI" id="CHEBI:30616"/>
        <dbReference type="ChEBI" id="CHEBI:61977"/>
        <dbReference type="ChEBI" id="CHEBI:456216"/>
        <dbReference type="EC" id="2.7.11.13"/>
    </reaction>
</comment>
<evidence type="ECO:0000259" key="27">
    <source>
        <dbReference type="PROSITE" id="PS51285"/>
    </source>
</evidence>
<dbReference type="FunFam" id="1.10.287.160:FF:000003">
    <property type="entry name" value="Putative serine/threonine-protein kinase N2"/>
    <property type="match status" value="1"/>
</dbReference>
<evidence type="ECO:0000256" key="22">
    <source>
        <dbReference type="ARBA" id="ARBA00047470"/>
    </source>
</evidence>
<evidence type="ECO:0000256" key="3">
    <source>
        <dbReference type="ARBA" id="ARBA00004370"/>
    </source>
</evidence>
<keyword evidence="11" id="KW-0808">Transferase</keyword>
<keyword evidence="14" id="KW-0418">Kinase</keyword>
<feature type="domain" description="REM-1" evidence="28">
    <location>
        <begin position="95"/>
        <end position="177"/>
    </location>
</feature>
<dbReference type="InterPro" id="IPR000961">
    <property type="entry name" value="AGC-kinase_C"/>
</dbReference>
<comment type="similarity">
    <text evidence="6">Belongs to the protein kinase superfamily. AGC Ser/Thr protein kinase family. PKC subfamily.</text>
</comment>
<gene>
    <name evidence="29" type="primary">pkn3</name>
</gene>
<evidence type="ECO:0000256" key="5">
    <source>
        <dbReference type="ARBA" id="ARBA00004626"/>
    </source>
</evidence>
<dbReference type="CDD" id="cd05589">
    <property type="entry name" value="STKc_PKN"/>
    <property type="match status" value="1"/>
</dbReference>
<dbReference type="GO" id="GO:0007165">
    <property type="term" value="P:signal transduction"/>
    <property type="evidence" value="ECO:0007669"/>
    <property type="project" value="InterPro"/>
</dbReference>
<dbReference type="PROSITE" id="PS00108">
    <property type="entry name" value="PROTEIN_KINASE_ST"/>
    <property type="match status" value="1"/>
</dbReference>
<evidence type="ECO:0000256" key="7">
    <source>
        <dbReference type="ARBA" id="ARBA00012429"/>
    </source>
</evidence>
<evidence type="ECO:0000256" key="19">
    <source>
        <dbReference type="ARBA" id="ARBA00023163"/>
    </source>
</evidence>
<evidence type="ECO:0000259" key="26">
    <source>
        <dbReference type="PROSITE" id="PS50011"/>
    </source>
</evidence>
<evidence type="ECO:0000256" key="15">
    <source>
        <dbReference type="ARBA" id="ARBA00022840"/>
    </source>
</evidence>
<evidence type="ECO:0000256" key="9">
    <source>
        <dbReference type="ARBA" id="ARBA00022527"/>
    </source>
</evidence>
<dbReference type="PROSITE" id="PS50011">
    <property type="entry name" value="PROTEIN_KINASE_DOM"/>
    <property type="match status" value="1"/>
</dbReference>
<evidence type="ECO:0000256" key="21">
    <source>
        <dbReference type="ARBA" id="ARBA00047272"/>
    </source>
</evidence>
<dbReference type="InterPro" id="IPR000719">
    <property type="entry name" value="Prot_kinase_dom"/>
</dbReference>
<dbReference type="Ensembl" id="ENSOTST00005029467.2">
    <property type="protein sequence ID" value="ENSOTSP00005027279.2"/>
    <property type="gene ID" value="ENSOTSG00005012173.2"/>
</dbReference>
<dbReference type="GO" id="GO:0031267">
    <property type="term" value="F:small GTPase binding"/>
    <property type="evidence" value="ECO:0007669"/>
    <property type="project" value="InterPro"/>
</dbReference>
<dbReference type="GO" id="GO:0005737">
    <property type="term" value="C:cytoplasm"/>
    <property type="evidence" value="ECO:0007669"/>
    <property type="project" value="UniProtKB-SubCell"/>
</dbReference>
<keyword evidence="13 24" id="KW-0547">Nucleotide-binding</keyword>
<dbReference type="FunFam" id="1.10.287.160:FF:000002">
    <property type="entry name" value="Putative serine/threonine-protein kinase N2"/>
    <property type="match status" value="1"/>
</dbReference>
<dbReference type="PROSITE" id="PS51285">
    <property type="entry name" value="AGC_KINASE_CTER"/>
    <property type="match status" value="1"/>
</dbReference>
<evidence type="ECO:0000256" key="1">
    <source>
        <dbReference type="ARBA" id="ARBA00004123"/>
    </source>
</evidence>
<feature type="domain" description="REM-1" evidence="28">
    <location>
        <begin position="185"/>
        <end position="264"/>
    </location>
</feature>
<evidence type="ECO:0000256" key="13">
    <source>
        <dbReference type="ARBA" id="ARBA00022741"/>
    </source>
</evidence>
<accession>A0A8C8EZQ7</accession>
<dbReference type="SMART" id="SM00220">
    <property type="entry name" value="S_TKc"/>
    <property type="match status" value="1"/>
</dbReference>
<keyword evidence="16" id="KW-0805">Transcription regulation</keyword>
<name>A0A8C8EZQ7_ONCTS</name>
<dbReference type="SMART" id="SM00742">
    <property type="entry name" value="Hr1"/>
    <property type="match status" value="3"/>
</dbReference>
<dbReference type="GO" id="GO:0032154">
    <property type="term" value="C:cleavage furrow"/>
    <property type="evidence" value="ECO:0007669"/>
    <property type="project" value="UniProtKB-SubCell"/>
</dbReference>
<dbReference type="SUPFAM" id="SSF56112">
    <property type="entry name" value="Protein kinase-like (PK-like)"/>
    <property type="match status" value="1"/>
</dbReference>
<dbReference type="InterPro" id="IPR017892">
    <property type="entry name" value="Pkinase_C"/>
</dbReference>
<dbReference type="InterPro" id="IPR036274">
    <property type="entry name" value="HR1_rpt_sf"/>
</dbReference>
<keyword evidence="12" id="KW-0677">Repeat</keyword>
<keyword evidence="20" id="KW-0539">Nucleus</keyword>
<dbReference type="GO" id="GO:0005634">
    <property type="term" value="C:nucleus"/>
    <property type="evidence" value="ECO:0007669"/>
    <property type="project" value="UniProtKB-SubCell"/>
</dbReference>
<keyword evidence="10" id="KW-0597">Phosphoprotein</keyword>
<evidence type="ECO:0000256" key="20">
    <source>
        <dbReference type="ARBA" id="ARBA00023242"/>
    </source>
</evidence>
<dbReference type="SUPFAM" id="SSF49562">
    <property type="entry name" value="C2 domain (Calcium/lipid-binding domain, CaLB)"/>
    <property type="match status" value="1"/>
</dbReference>
<evidence type="ECO:0000313" key="29">
    <source>
        <dbReference type="Ensembl" id="ENSOTSP00005027279.2"/>
    </source>
</evidence>
<evidence type="ECO:0000256" key="16">
    <source>
        <dbReference type="ARBA" id="ARBA00023015"/>
    </source>
</evidence>
<evidence type="ECO:0000256" key="11">
    <source>
        <dbReference type="ARBA" id="ARBA00022679"/>
    </source>
</evidence>
<feature type="binding site" evidence="24">
    <location>
        <position position="616"/>
    </location>
    <ligand>
        <name>ATP</name>
        <dbReference type="ChEBI" id="CHEBI:30616"/>
    </ligand>
</feature>
<dbReference type="InterPro" id="IPR017441">
    <property type="entry name" value="Protein_kinase_ATP_BS"/>
</dbReference>
<dbReference type="PROSITE" id="PS51860">
    <property type="entry name" value="REM_1"/>
    <property type="match status" value="3"/>
</dbReference>
<dbReference type="InterPro" id="IPR011072">
    <property type="entry name" value="HR1_rho-bd"/>
</dbReference>
<keyword evidence="30" id="KW-1185">Reference proteome</keyword>
<dbReference type="InterPro" id="IPR037313">
    <property type="entry name" value="PKN_HR1_1"/>
</dbReference>
<evidence type="ECO:0000259" key="28">
    <source>
        <dbReference type="PROSITE" id="PS51860"/>
    </source>
</evidence>
<dbReference type="Pfam" id="PF00433">
    <property type="entry name" value="Pkinase_C"/>
    <property type="match status" value="1"/>
</dbReference>
<feature type="domain" description="AGC-kinase C-terminal" evidence="27">
    <location>
        <begin position="847"/>
        <end position="907"/>
    </location>
</feature>
<evidence type="ECO:0000256" key="25">
    <source>
        <dbReference type="SAM" id="Coils"/>
    </source>
</evidence>
<keyword evidence="19" id="KW-0804">Transcription</keyword>
<dbReference type="Pfam" id="PF02185">
    <property type="entry name" value="HR1"/>
    <property type="match status" value="3"/>
</dbReference>
<evidence type="ECO:0000256" key="23">
    <source>
        <dbReference type="PROSITE-ProRule" id="PRU01207"/>
    </source>
</evidence>